<evidence type="ECO:0000313" key="2">
    <source>
        <dbReference type="Proteomes" id="UP000504637"/>
    </source>
</evidence>
<dbReference type="PROSITE" id="PS50097">
    <property type="entry name" value="BTB"/>
    <property type="match status" value="1"/>
</dbReference>
<evidence type="ECO:0000259" key="1">
    <source>
        <dbReference type="PROSITE" id="PS50097"/>
    </source>
</evidence>
<reference evidence="3" key="2">
    <citation type="submission" date="2020-04" db="EMBL/GenBank/DDBJ databases">
        <authorList>
            <consortium name="NCBI Genome Project"/>
        </authorList>
    </citation>
    <scope>NUCLEOTIDE SEQUENCE</scope>
    <source>
        <strain evidence="3">CBS 342.82</strain>
    </source>
</reference>
<dbReference type="SUPFAM" id="SSF54695">
    <property type="entry name" value="POZ domain"/>
    <property type="match status" value="1"/>
</dbReference>
<proteinExistence type="predicted"/>
<dbReference type="InterPro" id="IPR011333">
    <property type="entry name" value="SKP1/BTB/POZ_sf"/>
</dbReference>
<name>A0A6J3M6R6_9PEZI</name>
<protein>
    <recommendedName>
        <fullName evidence="1">BTB domain-containing protein</fullName>
    </recommendedName>
</protein>
<dbReference type="RefSeq" id="XP_033460245.1">
    <property type="nucleotide sequence ID" value="XM_033601369.1"/>
</dbReference>
<evidence type="ECO:0000313" key="3">
    <source>
        <dbReference type="RefSeq" id="XP_033460245.1"/>
    </source>
</evidence>
<organism evidence="3">
    <name type="scientific">Dissoconium aciculare CBS 342.82</name>
    <dbReference type="NCBI Taxonomy" id="1314786"/>
    <lineage>
        <taxon>Eukaryota</taxon>
        <taxon>Fungi</taxon>
        <taxon>Dikarya</taxon>
        <taxon>Ascomycota</taxon>
        <taxon>Pezizomycotina</taxon>
        <taxon>Dothideomycetes</taxon>
        <taxon>Dothideomycetidae</taxon>
        <taxon>Mycosphaerellales</taxon>
        <taxon>Dissoconiaceae</taxon>
        <taxon>Dissoconium</taxon>
    </lineage>
</organism>
<reference evidence="3" key="1">
    <citation type="submission" date="2020-01" db="EMBL/GenBank/DDBJ databases">
        <authorList>
            <consortium name="DOE Joint Genome Institute"/>
            <person name="Haridas S."/>
            <person name="Albert R."/>
            <person name="Binder M."/>
            <person name="Bloem J."/>
            <person name="Labutti K."/>
            <person name="Salamov A."/>
            <person name="Andreopoulos B."/>
            <person name="Baker S.E."/>
            <person name="Barry K."/>
            <person name="Bills G."/>
            <person name="Bluhm B.H."/>
            <person name="Cannon C."/>
            <person name="Castanera R."/>
            <person name="Culley D.E."/>
            <person name="Daum C."/>
            <person name="Ezra D."/>
            <person name="Gonzalez J.B."/>
            <person name="Henrissat B."/>
            <person name="Kuo A."/>
            <person name="Liang C."/>
            <person name="Lipzen A."/>
            <person name="Lutzoni F."/>
            <person name="Magnuson J."/>
            <person name="Mondo S."/>
            <person name="Nolan M."/>
            <person name="Ohm R."/>
            <person name="Pangilinan J."/>
            <person name="Park H.-J."/>
            <person name="Ramirez L."/>
            <person name="Alfaro M."/>
            <person name="Sun H."/>
            <person name="Tritt A."/>
            <person name="Yoshinaga Y."/>
            <person name="Zwiers L.-H."/>
            <person name="Turgeon B.G."/>
            <person name="Goodwin S.B."/>
            <person name="Spatafora J.W."/>
            <person name="Crous P.W."/>
            <person name="Grigoriev I.V."/>
        </authorList>
    </citation>
    <scope>NUCLEOTIDE SEQUENCE</scope>
    <source>
        <strain evidence="3">CBS 342.82</strain>
    </source>
</reference>
<dbReference type="Gene3D" id="3.30.710.10">
    <property type="entry name" value="Potassium Channel Kv1.1, Chain A"/>
    <property type="match status" value="1"/>
</dbReference>
<reference evidence="3" key="3">
    <citation type="submission" date="2025-08" db="UniProtKB">
        <authorList>
            <consortium name="RefSeq"/>
        </authorList>
    </citation>
    <scope>IDENTIFICATION</scope>
    <source>
        <strain evidence="3">CBS 342.82</strain>
    </source>
</reference>
<keyword evidence="2" id="KW-1185">Reference proteome</keyword>
<feature type="domain" description="BTB" evidence="1">
    <location>
        <begin position="61"/>
        <end position="133"/>
    </location>
</feature>
<dbReference type="Proteomes" id="UP000504637">
    <property type="component" value="Unplaced"/>
</dbReference>
<dbReference type="GeneID" id="54359169"/>
<sequence>MDGSNFAVPETADGSSGSAVGLFSHVSSTCTNDRVQLLDNNRVVATSKQDKPELVYFDPVGDLIIQIPGTSDEAITYSYVVSTSVLTLASPVFKALLNGNMSEAYALQDEGQSRIVLQDDDPKAMELLFKILHHCARKEMNVTIRDLAAVAVLCDKYDCIGVASPWILTWSEGIDDSGTALETGLILLIYYFLGVPTKFGEVSKNAIKILEPGFQDVWLCHPLIRLFPQEIIDDISSSMLCMMGRIRQEFGYLDFLLRSDNKCIRTAKMECLGCGKKLPQNITLCYTCPEAQLRDLYCTVETRMATYMSFLRECHVTLHEDPMETLALQELTHIIEESSTDIFHVCVGASGCSLMAHLAYFSSEIRDMMDGVEGLLLDTYITCK</sequence>
<dbReference type="CDD" id="cd18186">
    <property type="entry name" value="BTB_POZ_ZBTB_KLHL-like"/>
    <property type="match status" value="1"/>
</dbReference>
<gene>
    <name evidence="3" type="ORF">K489DRAFT_319123</name>
</gene>
<dbReference type="AlphaFoldDB" id="A0A6J3M6R6"/>
<accession>A0A6J3M6R6</accession>
<dbReference type="InterPro" id="IPR000210">
    <property type="entry name" value="BTB/POZ_dom"/>
</dbReference>
<dbReference type="OrthoDB" id="5275938at2759"/>